<organism evidence="2 3">
    <name type="scientific">Acinetobacter larvae</name>
    <dbReference type="NCBI Taxonomy" id="1789224"/>
    <lineage>
        <taxon>Bacteria</taxon>
        <taxon>Pseudomonadati</taxon>
        <taxon>Pseudomonadota</taxon>
        <taxon>Gammaproteobacteria</taxon>
        <taxon>Moraxellales</taxon>
        <taxon>Moraxellaceae</taxon>
        <taxon>Acinetobacter</taxon>
    </lineage>
</organism>
<dbReference type="EMBL" id="CP016895">
    <property type="protein sequence ID" value="AOA58784.1"/>
    <property type="molecule type" value="Genomic_DNA"/>
</dbReference>
<gene>
    <name evidence="2" type="ORF">BFG52_10770</name>
</gene>
<keyword evidence="3" id="KW-1185">Reference proteome</keyword>
<reference evidence="2 3" key="1">
    <citation type="submission" date="2016-08" db="EMBL/GenBank/DDBJ databases">
        <authorList>
            <person name="Seilhamer J.J."/>
        </authorList>
    </citation>
    <scope>NUCLEOTIDE SEQUENCE [LARGE SCALE GENOMIC DNA]</scope>
    <source>
        <strain evidence="2 3">BRTC-1</strain>
    </source>
</reference>
<dbReference type="KEGG" id="ala:BFG52_10770"/>
<accession>A0A1B2M0Q2</accession>
<dbReference type="Proteomes" id="UP000093391">
    <property type="component" value="Chromosome"/>
</dbReference>
<proteinExistence type="predicted"/>
<evidence type="ECO:0000313" key="3">
    <source>
        <dbReference type="Proteomes" id="UP000093391"/>
    </source>
</evidence>
<feature type="compositionally biased region" description="Basic residues" evidence="1">
    <location>
        <begin position="39"/>
        <end position="58"/>
    </location>
</feature>
<name>A0A1B2M0Q2_9GAMM</name>
<dbReference type="AlphaFoldDB" id="A0A1B2M0Q2"/>
<evidence type="ECO:0000313" key="2">
    <source>
        <dbReference type="EMBL" id="AOA58784.1"/>
    </source>
</evidence>
<feature type="region of interest" description="Disordered" evidence="1">
    <location>
        <begin position="14"/>
        <end position="96"/>
    </location>
</feature>
<feature type="compositionally biased region" description="Basic and acidic residues" evidence="1">
    <location>
        <begin position="21"/>
        <end position="30"/>
    </location>
</feature>
<feature type="compositionally biased region" description="Basic residues" evidence="1">
    <location>
        <begin position="86"/>
        <end position="96"/>
    </location>
</feature>
<evidence type="ECO:0000256" key="1">
    <source>
        <dbReference type="SAM" id="MobiDB-lite"/>
    </source>
</evidence>
<protein>
    <submittedName>
        <fullName evidence="2">Uncharacterized protein</fullName>
    </submittedName>
</protein>
<sequence length="96" mass="11490">MLLATLSTALTGCVVAPDAHSQPRYDDRPHQSHPSHYQHVPRHKTPPPAVRHHPKAPHYRHDYYRHDHHQQAVQRPPRPQYDQRWHKTQQHPDKRH</sequence>